<dbReference type="EMBL" id="BEZZ01000596">
    <property type="protein sequence ID" value="GCC34409.1"/>
    <property type="molecule type" value="Genomic_DNA"/>
</dbReference>
<evidence type="ECO:0000256" key="1">
    <source>
        <dbReference type="ARBA" id="ARBA00012182"/>
    </source>
</evidence>
<dbReference type="PROSITE" id="PS50280">
    <property type="entry name" value="SET"/>
    <property type="match status" value="1"/>
</dbReference>
<keyword evidence="8" id="KW-1185">Reference proteome</keyword>
<dbReference type="GO" id="GO:0005634">
    <property type="term" value="C:nucleus"/>
    <property type="evidence" value="ECO:0007669"/>
    <property type="project" value="TreeGrafter"/>
</dbReference>
<dbReference type="Pfam" id="PF00856">
    <property type="entry name" value="SET"/>
    <property type="match status" value="1"/>
</dbReference>
<keyword evidence="2" id="KW-0489">Methyltransferase</keyword>
<dbReference type="OrthoDB" id="265717at2759"/>
<evidence type="ECO:0000259" key="6">
    <source>
        <dbReference type="PROSITE" id="PS50280"/>
    </source>
</evidence>
<dbReference type="InterPro" id="IPR011990">
    <property type="entry name" value="TPR-like_helical_dom_sf"/>
</dbReference>
<accession>A0A401SVI1</accession>
<feature type="domain" description="SET" evidence="6">
    <location>
        <begin position="1"/>
        <end position="64"/>
    </location>
</feature>
<evidence type="ECO:0000256" key="3">
    <source>
        <dbReference type="ARBA" id="ARBA00022679"/>
    </source>
</evidence>
<evidence type="ECO:0000313" key="8">
    <source>
        <dbReference type="Proteomes" id="UP000287033"/>
    </source>
</evidence>
<comment type="catalytic activity">
    <reaction evidence="5">
        <text>L-lysyl(4)-[histone H3] + 3 S-adenosyl-L-methionine = N(6),N(6),N(6)-trimethyl-L-lysyl(4)-[histone H3] + 3 S-adenosyl-L-homocysteine + 3 H(+)</text>
        <dbReference type="Rhea" id="RHEA:60260"/>
        <dbReference type="Rhea" id="RHEA-COMP:15537"/>
        <dbReference type="Rhea" id="RHEA-COMP:15547"/>
        <dbReference type="ChEBI" id="CHEBI:15378"/>
        <dbReference type="ChEBI" id="CHEBI:29969"/>
        <dbReference type="ChEBI" id="CHEBI:57856"/>
        <dbReference type="ChEBI" id="CHEBI:59789"/>
        <dbReference type="ChEBI" id="CHEBI:61961"/>
        <dbReference type="EC" id="2.1.1.354"/>
    </reaction>
</comment>
<dbReference type="InterPro" id="IPR050869">
    <property type="entry name" value="H3K4_H4K5_MeTrfase"/>
</dbReference>
<dbReference type="InterPro" id="IPR001214">
    <property type="entry name" value="SET_dom"/>
</dbReference>
<evidence type="ECO:0000256" key="4">
    <source>
        <dbReference type="ARBA" id="ARBA00022691"/>
    </source>
</evidence>
<gene>
    <name evidence="7" type="ORF">chiPu_0012882</name>
</gene>
<evidence type="ECO:0000256" key="5">
    <source>
        <dbReference type="ARBA" id="ARBA00047571"/>
    </source>
</evidence>
<keyword evidence="4" id="KW-0949">S-adenosyl-L-methionine</keyword>
<organism evidence="7 8">
    <name type="scientific">Chiloscyllium punctatum</name>
    <name type="common">Brownbanded bambooshark</name>
    <name type="synonym">Hemiscyllium punctatum</name>
    <dbReference type="NCBI Taxonomy" id="137246"/>
    <lineage>
        <taxon>Eukaryota</taxon>
        <taxon>Metazoa</taxon>
        <taxon>Chordata</taxon>
        <taxon>Craniata</taxon>
        <taxon>Vertebrata</taxon>
        <taxon>Chondrichthyes</taxon>
        <taxon>Elasmobranchii</taxon>
        <taxon>Galeomorphii</taxon>
        <taxon>Galeoidea</taxon>
        <taxon>Orectolobiformes</taxon>
        <taxon>Hemiscylliidae</taxon>
        <taxon>Chiloscyllium</taxon>
    </lineage>
</organism>
<dbReference type="GO" id="GO:0140999">
    <property type="term" value="F:histone H3K4 trimethyltransferase activity"/>
    <property type="evidence" value="ECO:0007669"/>
    <property type="project" value="UniProtKB-EC"/>
</dbReference>
<sequence>MVTCNCFTISDGEMQEIGVGLYPSMSLLNHSCDPNCVIVFDRKQLQLHAIRQIQADEELTISYIDVMATSPERRRQLETQYCFTCDCVRCETADKDSDMLAGEKHAWKEIKESIPKVEKLQSAGNWEEVVEVCQAFINKNRDVLPDTNLYLLKMLDAAMDGCIHLARWEDALCYSVRTLRPYQLYYAGAHPVRGVQLMRVGKLQHHQGKLKEAAGTLKQAFDILKVTHGREHPLTDNLQQVLAECEAEFSFRPQQM</sequence>
<proteinExistence type="predicted"/>
<dbReference type="Gene3D" id="1.25.40.970">
    <property type="match status" value="1"/>
</dbReference>
<dbReference type="Gene3D" id="1.25.40.10">
    <property type="entry name" value="Tetratricopeptide repeat domain"/>
    <property type="match status" value="1"/>
</dbReference>
<reference evidence="7 8" key="1">
    <citation type="journal article" date="2018" name="Nat. Ecol. Evol.">
        <title>Shark genomes provide insights into elasmobranch evolution and the origin of vertebrates.</title>
        <authorList>
            <person name="Hara Y"/>
            <person name="Yamaguchi K"/>
            <person name="Onimaru K"/>
            <person name="Kadota M"/>
            <person name="Koyanagi M"/>
            <person name="Keeley SD"/>
            <person name="Tatsumi K"/>
            <person name="Tanaka K"/>
            <person name="Motone F"/>
            <person name="Kageyama Y"/>
            <person name="Nozu R"/>
            <person name="Adachi N"/>
            <person name="Nishimura O"/>
            <person name="Nakagawa R"/>
            <person name="Tanegashima C"/>
            <person name="Kiyatake I"/>
            <person name="Matsumoto R"/>
            <person name="Murakumo K"/>
            <person name="Nishida K"/>
            <person name="Terakita A"/>
            <person name="Kuratani S"/>
            <person name="Sato K"/>
            <person name="Hyodo S Kuraku.S."/>
        </authorList>
    </citation>
    <scope>NUCLEOTIDE SEQUENCE [LARGE SCALE GENOMIC DNA]</scope>
</reference>
<dbReference type="AlphaFoldDB" id="A0A401SVI1"/>
<dbReference type="STRING" id="137246.A0A401SVI1"/>
<dbReference type="Proteomes" id="UP000287033">
    <property type="component" value="Unassembled WGS sequence"/>
</dbReference>
<comment type="caution">
    <text evidence="7">The sequence shown here is derived from an EMBL/GenBank/DDBJ whole genome shotgun (WGS) entry which is preliminary data.</text>
</comment>
<dbReference type="FunFam" id="2.170.270.10:FF:000013">
    <property type="entry name" value="Histone-lysine N-methyltransferase SMYD1 isoform 1"/>
    <property type="match status" value="1"/>
</dbReference>
<name>A0A401SVI1_CHIPU</name>
<dbReference type="PANTHER" id="PTHR12197:SF288">
    <property type="entry name" value="HISTONE-LYSINE N-METHYLTRANSFERASE SMYD3"/>
    <property type="match status" value="1"/>
</dbReference>
<protein>
    <recommendedName>
        <fullName evidence="1">[histone H3]-lysine(4) N-trimethyltransferase</fullName>
        <ecNumber evidence="1">2.1.1.354</ecNumber>
    </recommendedName>
</protein>
<dbReference type="Gene3D" id="2.170.270.10">
    <property type="entry name" value="SET domain"/>
    <property type="match status" value="1"/>
</dbReference>
<dbReference type="GO" id="GO:0032259">
    <property type="term" value="P:methylation"/>
    <property type="evidence" value="ECO:0007669"/>
    <property type="project" value="UniProtKB-KW"/>
</dbReference>
<dbReference type="EC" id="2.1.1.354" evidence="1"/>
<evidence type="ECO:0000256" key="2">
    <source>
        <dbReference type="ARBA" id="ARBA00022603"/>
    </source>
</evidence>
<dbReference type="SUPFAM" id="SSF82199">
    <property type="entry name" value="SET domain"/>
    <property type="match status" value="1"/>
</dbReference>
<keyword evidence="3" id="KW-0808">Transferase</keyword>
<dbReference type="InterPro" id="IPR046341">
    <property type="entry name" value="SET_dom_sf"/>
</dbReference>
<evidence type="ECO:0000313" key="7">
    <source>
        <dbReference type="EMBL" id="GCC34409.1"/>
    </source>
</evidence>
<dbReference type="PANTHER" id="PTHR12197">
    <property type="entry name" value="HISTONE-LYSINE N-METHYLTRANSFERASE SMYD"/>
    <property type="match status" value="1"/>
</dbReference>
<dbReference type="OMA" id="EECEAMM"/>